<feature type="compositionally biased region" description="Low complexity" evidence="1">
    <location>
        <begin position="20"/>
        <end position="38"/>
    </location>
</feature>
<protein>
    <submittedName>
        <fullName evidence="2">Uncharacterized conserved protein YecE, DUF72 family</fullName>
    </submittedName>
</protein>
<dbReference type="Gene3D" id="3.20.20.410">
    <property type="entry name" value="Protein of unknown function UPF0759"/>
    <property type="match status" value="1"/>
</dbReference>
<sequence>MVSRPGLAVPPGARWGGPRVGAPSRAGAAGRSSWSPSAGLPPSEPGTTVRGVGEILVGTAGWTDPTLLATDWYPPEARTAEDRLRYYASRFPLVEVDSTYYASPAENTARLWAERTPADFTFTVKAFSLLTHHPTKPSALPKDLRPEGSRNLYQRDADPGLVESVWERFLSALTPLLDAGKLGGLLFQFPQWFPIGRRNKQYLLECQRRCAPVPVCVEFRNHTWMSEDNQRETLGFLSDHALPYVCVDMPQGYPNSIPPVLAATADLAVVRFHGHSEKWTSRDVQERFGYHYSGPELAEWAPRITDLAQRADRTHVVMNNCHADYAHTNAQQLSHLLVGG</sequence>
<dbReference type="PANTHER" id="PTHR30348:SF13">
    <property type="entry name" value="UPF0759 PROTEIN YUNF"/>
    <property type="match status" value="1"/>
</dbReference>
<dbReference type="InterPro" id="IPR002763">
    <property type="entry name" value="DUF72"/>
</dbReference>
<reference evidence="2 3" key="1">
    <citation type="submission" date="2022-06" db="EMBL/GenBank/DDBJ databases">
        <title>Genomic Encyclopedia of Type Strains, Phase I: the one thousand microbial genomes (KMG-I) project.</title>
        <authorList>
            <person name="Kyrpides N."/>
        </authorList>
    </citation>
    <scope>NUCLEOTIDE SEQUENCE [LARGE SCALE GENOMIC DNA]</scope>
    <source>
        <strain evidence="2 3">DSM 43889</strain>
    </source>
</reference>
<gene>
    <name evidence="2" type="ORF">G443_000141</name>
</gene>
<evidence type="ECO:0000256" key="1">
    <source>
        <dbReference type="SAM" id="MobiDB-lite"/>
    </source>
</evidence>
<dbReference type="EMBL" id="AUBJ02000001">
    <property type="protein sequence ID" value="MCP2329871.1"/>
    <property type="molecule type" value="Genomic_DNA"/>
</dbReference>
<evidence type="ECO:0000313" key="3">
    <source>
        <dbReference type="Proteomes" id="UP000791080"/>
    </source>
</evidence>
<comment type="caution">
    <text evidence="2">The sequence shown here is derived from an EMBL/GenBank/DDBJ whole genome shotgun (WGS) entry which is preliminary data.</text>
</comment>
<feature type="region of interest" description="Disordered" evidence="1">
    <location>
        <begin position="1"/>
        <end position="47"/>
    </location>
</feature>
<dbReference type="SUPFAM" id="SSF117396">
    <property type="entry name" value="TM1631-like"/>
    <property type="match status" value="1"/>
</dbReference>
<organism evidence="2 3">
    <name type="scientific">Actinoalloteichus caeruleus DSM 43889</name>
    <dbReference type="NCBI Taxonomy" id="1120930"/>
    <lineage>
        <taxon>Bacteria</taxon>
        <taxon>Bacillati</taxon>
        <taxon>Actinomycetota</taxon>
        <taxon>Actinomycetes</taxon>
        <taxon>Pseudonocardiales</taxon>
        <taxon>Pseudonocardiaceae</taxon>
        <taxon>Actinoalloteichus</taxon>
        <taxon>Actinoalloteichus cyanogriseus</taxon>
    </lineage>
</organism>
<name>A0ABT1JBJ1_ACTCY</name>
<dbReference type="PANTHER" id="PTHR30348">
    <property type="entry name" value="UNCHARACTERIZED PROTEIN YECE"/>
    <property type="match status" value="1"/>
</dbReference>
<evidence type="ECO:0000313" key="2">
    <source>
        <dbReference type="EMBL" id="MCP2329871.1"/>
    </source>
</evidence>
<dbReference type="Proteomes" id="UP000791080">
    <property type="component" value="Unassembled WGS sequence"/>
</dbReference>
<dbReference type="InterPro" id="IPR036520">
    <property type="entry name" value="UPF0759_sf"/>
</dbReference>
<dbReference type="Pfam" id="PF01904">
    <property type="entry name" value="DUF72"/>
    <property type="match status" value="1"/>
</dbReference>
<accession>A0ABT1JBJ1</accession>
<proteinExistence type="predicted"/>
<keyword evidence="3" id="KW-1185">Reference proteome</keyword>